<sequence length="190" mass="20253">MNPPGRTPGGVRDSYSRDHGAVLGGACMTDDAGRRTRASRSLELTTTAVEFHHHRSYAAVTISISPPSCMKSTMAAAACALPCLRPPESTAGNGFLYFMSFRSVQPPLVLYKSPKVVISYGAAAAAVVGFPIVAAVAGFISGVSKLRIRKSYVLCEQSELVLRLSGLLRIGIKEEFITLVLLPLELTVRA</sequence>
<keyword evidence="1" id="KW-0472">Membrane</keyword>
<protein>
    <submittedName>
        <fullName evidence="2">Uncharacterized protein</fullName>
    </submittedName>
</protein>
<keyword evidence="1" id="KW-1133">Transmembrane helix</keyword>
<keyword evidence="1" id="KW-0812">Transmembrane</keyword>
<proteinExistence type="predicted"/>
<organism evidence="2 3">
    <name type="scientific">Stylosanthes scabra</name>
    <dbReference type="NCBI Taxonomy" id="79078"/>
    <lineage>
        <taxon>Eukaryota</taxon>
        <taxon>Viridiplantae</taxon>
        <taxon>Streptophyta</taxon>
        <taxon>Embryophyta</taxon>
        <taxon>Tracheophyta</taxon>
        <taxon>Spermatophyta</taxon>
        <taxon>Magnoliopsida</taxon>
        <taxon>eudicotyledons</taxon>
        <taxon>Gunneridae</taxon>
        <taxon>Pentapetalae</taxon>
        <taxon>rosids</taxon>
        <taxon>fabids</taxon>
        <taxon>Fabales</taxon>
        <taxon>Fabaceae</taxon>
        <taxon>Papilionoideae</taxon>
        <taxon>50 kb inversion clade</taxon>
        <taxon>dalbergioids sensu lato</taxon>
        <taxon>Dalbergieae</taxon>
        <taxon>Pterocarpus clade</taxon>
        <taxon>Stylosanthes</taxon>
    </lineage>
</organism>
<dbReference type="EMBL" id="JASCZI010242116">
    <property type="protein sequence ID" value="MED6209669.1"/>
    <property type="molecule type" value="Genomic_DNA"/>
</dbReference>
<dbReference type="Proteomes" id="UP001341840">
    <property type="component" value="Unassembled WGS sequence"/>
</dbReference>
<evidence type="ECO:0000313" key="2">
    <source>
        <dbReference type="EMBL" id="MED6209669.1"/>
    </source>
</evidence>
<name>A0ABU6YK53_9FABA</name>
<reference evidence="2 3" key="1">
    <citation type="journal article" date="2023" name="Plants (Basel)">
        <title>Bridging the Gap: Combining Genomics and Transcriptomics Approaches to Understand Stylosanthes scabra, an Orphan Legume from the Brazilian Caatinga.</title>
        <authorList>
            <person name="Ferreira-Neto J.R.C."/>
            <person name="da Silva M.D."/>
            <person name="Binneck E."/>
            <person name="de Melo N.F."/>
            <person name="da Silva R.H."/>
            <person name="de Melo A.L.T.M."/>
            <person name="Pandolfi V."/>
            <person name="Bustamante F.O."/>
            <person name="Brasileiro-Vidal A.C."/>
            <person name="Benko-Iseppon A.M."/>
        </authorList>
    </citation>
    <scope>NUCLEOTIDE SEQUENCE [LARGE SCALE GENOMIC DNA]</scope>
    <source>
        <tissue evidence="2">Leaves</tissue>
    </source>
</reference>
<feature type="transmembrane region" description="Helical" evidence="1">
    <location>
        <begin position="117"/>
        <end position="140"/>
    </location>
</feature>
<keyword evidence="3" id="KW-1185">Reference proteome</keyword>
<accession>A0ABU6YK53</accession>
<comment type="caution">
    <text evidence="2">The sequence shown here is derived from an EMBL/GenBank/DDBJ whole genome shotgun (WGS) entry which is preliminary data.</text>
</comment>
<evidence type="ECO:0000313" key="3">
    <source>
        <dbReference type="Proteomes" id="UP001341840"/>
    </source>
</evidence>
<evidence type="ECO:0000256" key="1">
    <source>
        <dbReference type="SAM" id="Phobius"/>
    </source>
</evidence>
<gene>
    <name evidence="2" type="ORF">PIB30_056968</name>
</gene>